<dbReference type="Pfam" id="PF25534">
    <property type="entry name" value="DUF7918"/>
    <property type="match status" value="1"/>
</dbReference>
<gene>
    <name evidence="3" type="ORF">BDP27DRAFT_1331885</name>
</gene>
<evidence type="ECO:0000313" key="3">
    <source>
        <dbReference type="EMBL" id="KAF9065550.1"/>
    </source>
</evidence>
<dbReference type="PANTHER" id="PTHR36223:SF1">
    <property type="entry name" value="TRANSCRIPTION ELONGATION FACTOR EAF N-TERMINAL DOMAIN-CONTAINING PROTEIN"/>
    <property type="match status" value="1"/>
</dbReference>
<reference evidence="3" key="1">
    <citation type="submission" date="2020-11" db="EMBL/GenBank/DDBJ databases">
        <authorList>
            <consortium name="DOE Joint Genome Institute"/>
            <person name="Ahrendt S."/>
            <person name="Riley R."/>
            <person name="Andreopoulos W."/>
            <person name="Labutti K."/>
            <person name="Pangilinan J."/>
            <person name="Ruiz-Duenas F.J."/>
            <person name="Barrasa J.M."/>
            <person name="Sanchez-Garcia M."/>
            <person name="Camarero S."/>
            <person name="Miyauchi S."/>
            <person name="Serrano A."/>
            <person name="Linde D."/>
            <person name="Babiker R."/>
            <person name="Drula E."/>
            <person name="Ayuso-Fernandez I."/>
            <person name="Pacheco R."/>
            <person name="Padilla G."/>
            <person name="Ferreira P."/>
            <person name="Barriuso J."/>
            <person name="Kellner H."/>
            <person name="Castanera R."/>
            <person name="Alfaro M."/>
            <person name="Ramirez L."/>
            <person name="Pisabarro A.G."/>
            <person name="Kuo A."/>
            <person name="Tritt A."/>
            <person name="Lipzen A."/>
            <person name="He G."/>
            <person name="Yan M."/>
            <person name="Ng V."/>
            <person name="Cullen D."/>
            <person name="Martin F."/>
            <person name="Rosso M.-N."/>
            <person name="Henrissat B."/>
            <person name="Hibbett D."/>
            <person name="Martinez A.T."/>
            <person name="Grigoriev I.V."/>
        </authorList>
    </citation>
    <scope>NUCLEOTIDE SEQUENCE</scope>
    <source>
        <strain evidence="3">AH 40177</strain>
    </source>
</reference>
<evidence type="ECO:0000256" key="1">
    <source>
        <dbReference type="SAM" id="MobiDB-lite"/>
    </source>
</evidence>
<accession>A0A9P5U3B8</accession>
<dbReference type="EMBL" id="JADNRY010000102">
    <property type="protein sequence ID" value="KAF9065550.1"/>
    <property type="molecule type" value="Genomic_DNA"/>
</dbReference>
<dbReference type="PANTHER" id="PTHR36223">
    <property type="entry name" value="BETA-LACTAMASE-TYPE TRANSPEPTIDASE FOLD DOMAIN CONTAINING PROTEIN"/>
    <property type="match status" value="1"/>
</dbReference>
<feature type="domain" description="DUF7918" evidence="2">
    <location>
        <begin position="27"/>
        <end position="199"/>
    </location>
</feature>
<proteinExistence type="predicted"/>
<sequence>MPLTFNDFSACIERDGGLELEIFGVKDNGKEVTGWIPSETGKEFSIKWKAGARSTEMAGDIYIDGQSYRGLAMYAGGEQTFIVSGAPTSDTTERPFIFSPLELTDDDEYLHKATAGLGDVKLVISHVTFGDTVTHNRTYAAVGKVHEKAKKATGHKVGLGIEKPKPADRTLSVTRHDVVVTFIFKYRPIEMLRTNGIAPPAPNNKRAASPAEPDILDLNQVGPVSDDEEEERRIRDLQAELETLQRKRQKKRHVKSEPGVKREPGSSTGKSKGAGRVVSLGVIDLT</sequence>
<protein>
    <recommendedName>
        <fullName evidence="2">DUF7918 domain-containing protein</fullName>
    </recommendedName>
</protein>
<keyword evidence="4" id="KW-1185">Reference proteome</keyword>
<dbReference type="AlphaFoldDB" id="A0A9P5U3B8"/>
<evidence type="ECO:0000259" key="2">
    <source>
        <dbReference type="Pfam" id="PF25534"/>
    </source>
</evidence>
<evidence type="ECO:0000313" key="4">
    <source>
        <dbReference type="Proteomes" id="UP000772434"/>
    </source>
</evidence>
<feature type="region of interest" description="Disordered" evidence="1">
    <location>
        <begin position="194"/>
        <end position="286"/>
    </location>
</feature>
<organism evidence="3 4">
    <name type="scientific">Rhodocollybia butyracea</name>
    <dbReference type="NCBI Taxonomy" id="206335"/>
    <lineage>
        <taxon>Eukaryota</taxon>
        <taxon>Fungi</taxon>
        <taxon>Dikarya</taxon>
        <taxon>Basidiomycota</taxon>
        <taxon>Agaricomycotina</taxon>
        <taxon>Agaricomycetes</taxon>
        <taxon>Agaricomycetidae</taxon>
        <taxon>Agaricales</taxon>
        <taxon>Marasmiineae</taxon>
        <taxon>Omphalotaceae</taxon>
        <taxon>Rhodocollybia</taxon>
    </lineage>
</organism>
<comment type="caution">
    <text evidence="3">The sequence shown here is derived from an EMBL/GenBank/DDBJ whole genome shotgun (WGS) entry which is preliminary data.</text>
</comment>
<dbReference type="Proteomes" id="UP000772434">
    <property type="component" value="Unassembled WGS sequence"/>
</dbReference>
<dbReference type="InterPro" id="IPR057678">
    <property type="entry name" value="DUF7918"/>
</dbReference>
<feature type="compositionally biased region" description="Basic and acidic residues" evidence="1">
    <location>
        <begin position="255"/>
        <end position="264"/>
    </location>
</feature>
<dbReference type="OrthoDB" id="3364132at2759"/>
<name>A0A9P5U3B8_9AGAR</name>